<evidence type="ECO:0000313" key="4">
    <source>
        <dbReference type="EMBL" id="BBG29659.1"/>
    </source>
</evidence>
<dbReference type="PANTHER" id="PTHR43968">
    <property type="match status" value="1"/>
</dbReference>
<dbReference type="InterPro" id="IPR036282">
    <property type="entry name" value="Glutathione-S-Trfase_C_sf"/>
</dbReference>
<dbReference type="STRING" id="1123510.GCA_000620025_02250"/>
<name>A0A348HDF7_9GAMM</name>
<accession>A0A348HDF7</accession>
<dbReference type="InterPro" id="IPR034341">
    <property type="entry name" value="SspA_N"/>
</dbReference>
<dbReference type="Pfam" id="PF00043">
    <property type="entry name" value="GST_C"/>
    <property type="match status" value="1"/>
</dbReference>
<proteinExistence type="inferred from homology"/>
<dbReference type="EMBL" id="AP018933">
    <property type="protein sequence ID" value="BBG29659.1"/>
    <property type="molecule type" value="Genomic_DNA"/>
</dbReference>
<dbReference type="InterPro" id="IPR004046">
    <property type="entry name" value="GST_C"/>
</dbReference>
<dbReference type="Gene3D" id="3.40.30.10">
    <property type="entry name" value="Glutaredoxin"/>
    <property type="match status" value="1"/>
</dbReference>
<dbReference type="InterPro" id="IPR034342">
    <property type="entry name" value="SspA_C"/>
</dbReference>
<dbReference type="KEGG" id="zpl:ZBT109_0886"/>
<dbReference type="PROSITE" id="PS50405">
    <property type="entry name" value="GST_CTER"/>
    <property type="match status" value="1"/>
</dbReference>
<feature type="domain" description="GST N-terminal" evidence="2">
    <location>
        <begin position="8"/>
        <end position="86"/>
    </location>
</feature>
<evidence type="ECO:0000259" key="2">
    <source>
        <dbReference type="PROSITE" id="PS50404"/>
    </source>
</evidence>
<dbReference type="SFLD" id="SFLDG00358">
    <property type="entry name" value="Main_(cytGST)"/>
    <property type="match status" value="1"/>
</dbReference>
<dbReference type="SUPFAM" id="SSF47616">
    <property type="entry name" value="GST C-terminal domain-like"/>
    <property type="match status" value="1"/>
</dbReference>
<keyword evidence="4" id="KW-0808">Transferase</keyword>
<dbReference type="InterPro" id="IPR040079">
    <property type="entry name" value="Glutathione_S-Trfase"/>
</dbReference>
<dbReference type="Gene3D" id="1.20.1050.10">
    <property type="match status" value="1"/>
</dbReference>
<organism evidence="4 5">
    <name type="scientific">Zymobacter palmae</name>
    <dbReference type="NCBI Taxonomy" id="33074"/>
    <lineage>
        <taxon>Bacteria</taxon>
        <taxon>Pseudomonadati</taxon>
        <taxon>Pseudomonadota</taxon>
        <taxon>Gammaproteobacteria</taxon>
        <taxon>Oceanospirillales</taxon>
        <taxon>Halomonadaceae</taxon>
        <taxon>Zymobacter group</taxon>
        <taxon>Zymobacter</taxon>
    </lineage>
</organism>
<dbReference type="AlphaFoldDB" id="A0A348HDF7"/>
<dbReference type="CDD" id="cd03186">
    <property type="entry name" value="GST_C_SspA"/>
    <property type="match status" value="1"/>
</dbReference>
<dbReference type="Proteomes" id="UP000267342">
    <property type="component" value="Chromosome"/>
</dbReference>
<dbReference type="PROSITE" id="PS50404">
    <property type="entry name" value="GST_NTER"/>
    <property type="match status" value="1"/>
</dbReference>
<evidence type="ECO:0000259" key="3">
    <source>
        <dbReference type="PROSITE" id="PS50405"/>
    </source>
</evidence>
<dbReference type="PANTHER" id="PTHR43968:SF6">
    <property type="entry name" value="GLUTATHIONE S-TRANSFERASE OMEGA"/>
    <property type="match status" value="1"/>
</dbReference>
<dbReference type="CDD" id="cd03059">
    <property type="entry name" value="GST_N_SspA"/>
    <property type="match status" value="1"/>
</dbReference>
<protein>
    <submittedName>
        <fullName evidence="4">Glutathione S-transferase</fullName>
    </submittedName>
</protein>
<dbReference type="GO" id="GO:0016740">
    <property type="term" value="F:transferase activity"/>
    <property type="evidence" value="ECO:0007669"/>
    <property type="project" value="UniProtKB-KW"/>
</dbReference>
<dbReference type="Pfam" id="PF13409">
    <property type="entry name" value="GST_N_2"/>
    <property type="match status" value="1"/>
</dbReference>
<evidence type="ECO:0000313" key="5">
    <source>
        <dbReference type="Proteomes" id="UP000267342"/>
    </source>
</evidence>
<dbReference type="InterPro" id="IPR050983">
    <property type="entry name" value="GST_Omega/HSP26"/>
</dbReference>
<evidence type="ECO:0000256" key="1">
    <source>
        <dbReference type="ARBA" id="ARBA00009929"/>
    </source>
</evidence>
<dbReference type="SUPFAM" id="SSF52833">
    <property type="entry name" value="Thioredoxin-like"/>
    <property type="match status" value="1"/>
</dbReference>
<dbReference type="RefSeq" id="WP_027705317.1">
    <property type="nucleotide sequence ID" value="NZ_AP018933.1"/>
</dbReference>
<keyword evidence="5" id="KW-1185">Reference proteome</keyword>
<gene>
    <name evidence="4" type="ORF">ZBT109_0886</name>
</gene>
<reference evidence="4 5" key="1">
    <citation type="submission" date="2018-09" db="EMBL/GenBank/DDBJ databases">
        <title>Zymobacter palmae IAM14233 (=T109) whole genome analysis.</title>
        <authorList>
            <person name="Yanase H."/>
        </authorList>
    </citation>
    <scope>NUCLEOTIDE SEQUENCE [LARGE SCALE GENOMIC DNA]</scope>
    <source>
        <strain evidence="4 5">IAM14233</strain>
    </source>
</reference>
<sequence length="210" mass="24282">MGVVAKRSSMTFYTGSNDHKSHRVRIVLAEKGVSVDILEVDDNNPPAELADHNPYNSVPTLVDRDLALYESKVMMEYLDERFPHPPLLPVYPVARAQSRLWMFRIEREWSSKLDILMTGNGTKKEIDQARKSLRESLIGISPIFEDLPYFMSEEFSLVDCCMAPILWRLPSVGIDLPEKQCRPLLGYMQRLFERESFQESLLDSERELRS</sequence>
<dbReference type="InterPro" id="IPR004045">
    <property type="entry name" value="Glutathione_S-Trfase_N"/>
</dbReference>
<dbReference type="SFLD" id="SFLDS00019">
    <property type="entry name" value="Glutathione_Transferase_(cytos"/>
    <property type="match status" value="1"/>
</dbReference>
<dbReference type="OrthoDB" id="9781431at2"/>
<feature type="domain" description="GST C-terminal" evidence="3">
    <location>
        <begin position="91"/>
        <end position="210"/>
    </location>
</feature>
<dbReference type="GO" id="GO:0005737">
    <property type="term" value="C:cytoplasm"/>
    <property type="evidence" value="ECO:0007669"/>
    <property type="project" value="TreeGrafter"/>
</dbReference>
<dbReference type="InterPro" id="IPR010987">
    <property type="entry name" value="Glutathione-S-Trfase_C-like"/>
</dbReference>
<dbReference type="InterPro" id="IPR036249">
    <property type="entry name" value="Thioredoxin-like_sf"/>
</dbReference>
<comment type="similarity">
    <text evidence="1">Belongs to the GST superfamily. HSP26 family.</text>
</comment>